<dbReference type="Pfam" id="PF04978">
    <property type="entry name" value="MST"/>
    <property type="match status" value="1"/>
</dbReference>
<dbReference type="AlphaFoldDB" id="A0A4R0HKX8"/>
<protein>
    <submittedName>
        <fullName evidence="1">DinB family protein</fullName>
    </submittedName>
</protein>
<dbReference type="InterPro" id="IPR007061">
    <property type="entry name" value="MST-like"/>
</dbReference>
<comment type="caution">
    <text evidence="1">The sequence shown here is derived from an EMBL/GenBank/DDBJ whole genome shotgun (WGS) entry which is preliminary data.</text>
</comment>
<accession>A0A4R0HKX8</accession>
<keyword evidence="2" id="KW-1185">Reference proteome</keyword>
<dbReference type="InterPro" id="IPR034660">
    <property type="entry name" value="DinB/YfiT-like"/>
</dbReference>
<dbReference type="RefSeq" id="WP_131337389.1">
    <property type="nucleotide sequence ID" value="NZ_SJJZ01000001.1"/>
</dbReference>
<sequence>MKPARDLADTVELHLQYLDHYRGIVQNKLIGLSDTELRGSRLPSGWTPLELLKHLIFMERRWLRWGFTGEPVDHPWGDSADDPDSPWTLEPDDTLESLLAQLHAGGEFTRSVVAGEDPATVAAAGGRFGADDRPTLNWILFHVLQEYARHAGHLDVARELVDGATGE</sequence>
<dbReference type="OrthoDB" id="4548523at2"/>
<name>A0A4R0HKX8_9ACTN</name>
<proteinExistence type="predicted"/>
<dbReference type="Proteomes" id="UP000292346">
    <property type="component" value="Unassembled WGS sequence"/>
</dbReference>
<dbReference type="Gene3D" id="1.20.120.450">
    <property type="entry name" value="dinb family like domain"/>
    <property type="match status" value="1"/>
</dbReference>
<evidence type="ECO:0000313" key="1">
    <source>
        <dbReference type="EMBL" id="TCC12117.1"/>
    </source>
</evidence>
<dbReference type="SUPFAM" id="SSF109854">
    <property type="entry name" value="DinB/YfiT-like putative metalloenzymes"/>
    <property type="match status" value="1"/>
</dbReference>
<evidence type="ECO:0000313" key="2">
    <source>
        <dbReference type="Proteomes" id="UP000292346"/>
    </source>
</evidence>
<reference evidence="1 2" key="1">
    <citation type="submission" date="2019-02" db="EMBL/GenBank/DDBJ databases">
        <title>Kribbella capetownensis sp. nov. and Kribbella speibonae sp. nov., isolated from soil.</title>
        <authorList>
            <person name="Curtis S.M."/>
            <person name="Norton I."/>
            <person name="Everest G.J."/>
            <person name="Meyers P.R."/>
        </authorList>
    </citation>
    <scope>NUCLEOTIDE SEQUENCE [LARGE SCALE GENOMIC DNA]</scope>
    <source>
        <strain evidence="1 2">KCTC 29219</strain>
    </source>
</reference>
<dbReference type="EMBL" id="SJJZ01000001">
    <property type="protein sequence ID" value="TCC12117.1"/>
    <property type="molecule type" value="Genomic_DNA"/>
</dbReference>
<gene>
    <name evidence="1" type="ORF">E0H45_13105</name>
</gene>
<organism evidence="1 2">
    <name type="scientific">Kribbella soli</name>
    <dbReference type="NCBI Taxonomy" id="1124743"/>
    <lineage>
        <taxon>Bacteria</taxon>
        <taxon>Bacillati</taxon>
        <taxon>Actinomycetota</taxon>
        <taxon>Actinomycetes</taxon>
        <taxon>Propionibacteriales</taxon>
        <taxon>Kribbellaceae</taxon>
        <taxon>Kribbella</taxon>
    </lineage>
</organism>